<dbReference type="RefSeq" id="WP_112140314.1">
    <property type="nucleotide sequence ID" value="NZ_CP016181.1"/>
</dbReference>
<dbReference type="InterPro" id="IPR007215">
    <property type="entry name" value="Sulphur_relay_TusB/DsrH"/>
</dbReference>
<accession>A0A2Z4PVR1</accession>
<reference evidence="1 2" key="1">
    <citation type="submission" date="2016-06" db="EMBL/GenBank/DDBJ databases">
        <title>The sequenced genome of the ice-adhering bacterium Marinomonas primoryensis, from Antarctica.</title>
        <authorList>
            <person name="Graham L."/>
            <person name="Vance T.D.R."/>
            <person name="Davies P.L."/>
        </authorList>
    </citation>
    <scope>NUCLEOTIDE SEQUENCE [LARGE SCALE GENOMIC DNA]</scope>
    <source>
        <strain evidence="1 2">AceL</strain>
    </source>
</reference>
<dbReference type="Gene3D" id="3.40.1260.10">
    <property type="entry name" value="DsrEFH-like"/>
    <property type="match status" value="1"/>
</dbReference>
<evidence type="ECO:0000313" key="2">
    <source>
        <dbReference type="Proteomes" id="UP000249898"/>
    </source>
</evidence>
<evidence type="ECO:0000313" key="1">
    <source>
        <dbReference type="EMBL" id="AWY01661.1"/>
    </source>
</evidence>
<dbReference type="OrthoDB" id="9795117at2"/>
<protein>
    <submittedName>
        <fullName evidence="1">Uncharacterized protein</fullName>
    </submittedName>
</protein>
<dbReference type="GO" id="GO:0005737">
    <property type="term" value="C:cytoplasm"/>
    <property type="evidence" value="ECO:0007669"/>
    <property type="project" value="InterPro"/>
</dbReference>
<name>A0A2Z4PVR1_9GAMM</name>
<dbReference type="Pfam" id="PF04077">
    <property type="entry name" value="DsrH"/>
    <property type="match status" value="1"/>
</dbReference>
<dbReference type="Proteomes" id="UP000249898">
    <property type="component" value="Chromosome"/>
</dbReference>
<sequence length="95" mass="10846">MRLHQINQLTYPLTLETTWQNSLQIGDKILLIEEGILRTTHHSDALKKLITEKQIALYYLKSDAMAYGLLPTIGNALSDEEWVDITFSADANISW</sequence>
<dbReference type="SUPFAM" id="SSF75169">
    <property type="entry name" value="DsrEFH-like"/>
    <property type="match status" value="1"/>
</dbReference>
<dbReference type="InterPro" id="IPR027396">
    <property type="entry name" value="DsrEFH-like"/>
</dbReference>
<dbReference type="AlphaFoldDB" id="A0A2Z4PVR1"/>
<dbReference type="GO" id="GO:0002143">
    <property type="term" value="P:tRNA wobble position uridine thiolation"/>
    <property type="evidence" value="ECO:0007669"/>
    <property type="project" value="InterPro"/>
</dbReference>
<organism evidence="1 2">
    <name type="scientific">Marinomonas primoryensis</name>
    <dbReference type="NCBI Taxonomy" id="178399"/>
    <lineage>
        <taxon>Bacteria</taxon>
        <taxon>Pseudomonadati</taxon>
        <taxon>Pseudomonadota</taxon>
        <taxon>Gammaproteobacteria</taxon>
        <taxon>Oceanospirillales</taxon>
        <taxon>Oceanospirillaceae</taxon>
        <taxon>Marinomonas</taxon>
    </lineage>
</organism>
<gene>
    <name evidence="1" type="ORF">A8139_18100</name>
</gene>
<proteinExistence type="predicted"/>
<dbReference type="EMBL" id="CP016181">
    <property type="protein sequence ID" value="AWY01661.1"/>
    <property type="molecule type" value="Genomic_DNA"/>
</dbReference>